<dbReference type="OrthoDB" id="2985014at2759"/>
<keyword evidence="7" id="KW-1185">Reference proteome</keyword>
<organism evidence="8">
    <name type="scientific">Thelazia callipaeda</name>
    <name type="common">Oriental eyeworm</name>
    <name type="synonym">Parasitic nematode</name>
    <dbReference type="NCBI Taxonomy" id="103827"/>
    <lineage>
        <taxon>Eukaryota</taxon>
        <taxon>Metazoa</taxon>
        <taxon>Ecdysozoa</taxon>
        <taxon>Nematoda</taxon>
        <taxon>Chromadorea</taxon>
        <taxon>Rhabditida</taxon>
        <taxon>Spirurina</taxon>
        <taxon>Spiruromorpha</taxon>
        <taxon>Thelazioidea</taxon>
        <taxon>Thelaziidae</taxon>
        <taxon>Thelazia</taxon>
    </lineage>
</organism>
<dbReference type="PANTHER" id="PTHR11662:SF53">
    <property type="entry name" value="MAJOR FACILITATOR SUPERFAMILY (MFS) PROFILE DOMAIN-CONTAINING PROTEIN"/>
    <property type="match status" value="1"/>
</dbReference>
<feature type="transmembrane region" description="Helical" evidence="5">
    <location>
        <begin position="464"/>
        <end position="486"/>
    </location>
</feature>
<protein>
    <submittedName>
        <fullName evidence="8">MFS domain-containing protein</fullName>
    </submittedName>
</protein>
<feature type="transmembrane region" description="Helical" evidence="5">
    <location>
        <begin position="44"/>
        <end position="65"/>
    </location>
</feature>
<dbReference type="Proteomes" id="UP000276776">
    <property type="component" value="Unassembled WGS sequence"/>
</dbReference>
<dbReference type="STRING" id="103827.A0A158RCV0"/>
<keyword evidence="2 5" id="KW-0812">Transmembrane</keyword>
<feature type="transmembrane region" description="Helical" evidence="5">
    <location>
        <begin position="224"/>
        <end position="246"/>
    </location>
</feature>
<keyword evidence="4 5" id="KW-0472">Membrane</keyword>
<dbReference type="WBParaSite" id="TCLT_0000899601-mRNA-1">
    <property type="protein sequence ID" value="TCLT_0000899601-mRNA-1"/>
    <property type="gene ID" value="TCLT_0000899601"/>
</dbReference>
<dbReference type="InterPro" id="IPR050382">
    <property type="entry name" value="MFS_Na/Anion_cotransporter"/>
</dbReference>
<accession>A0A158RCV0</accession>
<dbReference type="SUPFAM" id="SSF103473">
    <property type="entry name" value="MFS general substrate transporter"/>
    <property type="match status" value="1"/>
</dbReference>
<evidence type="ECO:0000313" key="8">
    <source>
        <dbReference type="WBParaSite" id="TCLT_0000899601-mRNA-1"/>
    </source>
</evidence>
<feature type="transmembrane region" description="Helical" evidence="5">
    <location>
        <begin position="192"/>
        <end position="212"/>
    </location>
</feature>
<feature type="transmembrane region" description="Helical" evidence="5">
    <location>
        <begin position="360"/>
        <end position="383"/>
    </location>
</feature>
<evidence type="ECO:0000256" key="3">
    <source>
        <dbReference type="ARBA" id="ARBA00022989"/>
    </source>
</evidence>
<dbReference type="Pfam" id="PF07690">
    <property type="entry name" value="MFS_1"/>
    <property type="match status" value="1"/>
</dbReference>
<dbReference type="InterPro" id="IPR011701">
    <property type="entry name" value="MFS"/>
</dbReference>
<feature type="transmembrane region" description="Helical" evidence="5">
    <location>
        <begin position="252"/>
        <end position="275"/>
    </location>
</feature>
<dbReference type="Gene3D" id="1.20.1250.20">
    <property type="entry name" value="MFS general substrate transporter like domains"/>
    <property type="match status" value="1"/>
</dbReference>
<evidence type="ECO:0000256" key="4">
    <source>
        <dbReference type="ARBA" id="ARBA00023136"/>
    </source>
</evidence>
<reference evidence="6 7" key="2">
    <citation type="submission" date="2018-11" db="EMBL/GenBank/DDBJ databases">
        <authorList>
            <consortium name="Pathogen Informatics"/>
        </authorList>
    </citation>
    <scope>NUCLEOTIDE SEQUENCE [LARGE SCALE GENOMIC DNA]</scope>
</reference>
<comment type="subcellular location">
    <subcellularLocation>
        <location evidence="1">Membrane</location>
        <topology evidence="1">Multi-pass membrane protein</topology>
    </subcellularLocation>
</comment>
<proteinExistence type="predicted"/>
<dbReference type="GO" id="GO:0006820">
    <property type="term" value="P:monoatomic anion transport"/>
    <property type="evidence" value="ECO:0007669"/>
    <property type="project" value="TreeGrafter"/>
</dbReference>
<gene>
    <name evidence="6" type="ORF">TCLT_LOCUS8985</name>
</gene>
<dbReference type="GO" id="GO:0022857">
    <property type="term" value="F:transmembrane transporter activity"/>
    <property type="evidence" value="ECO:0007669"/>
    <property type="project" value="InterPro"/>
</dbReference>
<evidence type="ECO:0000313" key="7">
    <source>
        <dbReference type="Proteomes" id="UP000276776"/>
    </source>
</evidence>
<name>A0A158RCV0_THECL</name>
<reference evidence="8" key="1">
    <citation type="submission" date="2016-04" db="UniProtKB">
        <authorList>
            <consortium name="WormBaseParasite"/>
        </authorList>
    </citation>
    <scope>IDENTIFICATION</scope>
</reference>
<evidence type="ECO:0000256" key="1">
    <source>
        <dbReference type="ARBA" id="ARBA00004141"/>
    </source>
</evidence>
<dbReference type="GO" id="GO:0016020">
    <property type="term" value="C:membrane"/>
    <property type="evidence" value="ECO:0007669"/>
    <property type="project" value="UniProtKB-SubCell"/>
</dbReference>
<evidence type="ECO:0000313" key="6">
    <source>
        <dbReference type="EMBL" id="VDN06580.1"/>
    </source>
</evidence>
<dbReference type="AlphaFoldDB" id="A0A158RCV0"/>
<evidence type="ECO:0000256" key="2">
    <source>
        <dbReference type="ARBA" id="ARBA00022692"/>
    </source>
</evidence>
<dbReference type="InterPro" id="IPR036259">
    <property type="entry name" value="MFS_trans_sf"/>
</dbReference>
<sequence>MVRVVPSVSEITANIDARGDLAKNCDKIMRKESKRTGIYSKFRYLLTVRMLIAVLMSFCFIALSVTTTNLTGSLVCMVFKEDKNAEQTRILRYQHGIEEWMNGTYLRAPPCLPQELLTKDMKLSFGDRPDPSRLSKRSTDKDNNYVEIRSCYVDERLNWTMFEQGMVLSAQNVGSLLMLIIGPQADRINGKWTVAAALLITVLSNLMLPLLAAKHLTFAICARILCGVADALLSPSISSMIARWFPPKERPFAIGFITGGRQIGLIFTFHLCAWCNDIGDMTFGLQERKERESTPWKELLTSGSFIAGIFAVVCQEYPLVITTTATLPLLALWVSKNLSSSLSSFLSARKSACCLMGRTSLVKLFNGMGSAGLALGLVMIPFLKHSVPALIAVSAANAFAGLHTPGVFTALLQIAPAYTGSVTGIAYSAGHIANWKYLNLSIVNKLTNGLILRSWSASAGQWEILYGISAVIAFLPVVFFSLWGSADLQPWAVPKLKQSLKPKKTNTNLDKKEDFKLNVLPSYMAESLPVPV</sequence>
<keyword evidence="3 5" id="KW-1133">Transmembrane helix</keyword>
<dbReference type="EMBL" id="UYYF01004712">
    <property type="protein sequence ID" value="VDN06580.1"/>
    <property type="molecule type" value="Genomic_DNA"/>
</dbReference>
<dbReference type="OMA" id="SSMITRW"/>
<evidence type="ECO:0000256" key="5">
    <source>
        <dbReference type="SAM" id="Phobius"/>
    </source>
</evidence>
<dbReference type="PANTHER" id="PTHR11662">
    <property type="entry name" value="SOLUTE CARRIER FAMILY 17"/>
    <property type="match status" value="1"/>
</dbReference>